<dbReference type="PROSITE" id="PS50987">
    <property type="entry name" value="HTH_ARSR_2"/>
    <property type="match status" value="1"/>
</dbReference>
<dbReference type="InterPro" id="IPR051011">
    <property type="entry name" value="Metal_resp_trans_reg"/>
</dbReference>
<dbReference type="GO" id="GO:0003677">
    <property type="term" value="F:DNA binding"/>
    <property type="evidence" value="ECO:0007669"/>
    <property type="project" value="UniProtKB-KW"/>
</dbReference>
<dbReference type="NCBIfam" id="NF033788">
    <property type="entry name" value="HTH_metalloreg"/>
    <property type="match status" value="1"/>
</dbReference>
<organism evidence="5 6">
    <name type="scientific">Salinicola socius</name>
    <dbReference type="NCBI Taxonomy" id="404433"/>
    <lineage>
        <taxon>Bacteria</taxon>
        <taxon>Pseudomonadati</taxon>
        <taxon>Pseudomonadota</taxon>
        <taxon>Gammaproteobacteria</taxon>
        <taxon>Oceanospirillales</taxon>
        <taxon>Halomonadaceae</taxon>
        <taxon>Salinicola</taxon>
    </lineage>
</organism>
<sequence length="100" mass="11060">MMTTVTPLSDHQIGPATATLKAIANESRLRILCLLMQGEHSVTQINREMTLSQSALSQHLAVLRQEQLVATRRSSQVIYYSLNGNVAERLIQTLGELDIA</sequence>
<dbReference type="InterPro" id="IPR036390">
    <property type="entry name" value="WH_DNA-bd_sf"/>
</dbReference>
<comment type="caution">
    <text evidence="5">The sequence shown here is derived from an EMBL/GenBank/DDBJ whole genome shotgun (WGS) entry which is preliminary data.</text>
</comment>
<evidence type="ECO:0000259" key="4">
    <source>
        <dbReference type="PROSITE" id="PS50987"/>
    </source>
</evidence>
<evidence type="ECO:0000313" key="5">
    <source>
        <dbReference type="EMBL" id="OLO05555.1"/>
    </source>
</evidence>
<feature type="domain" description="HTH arsR-type" evidence="4">
    <location>
        <begin position="8"/>
        <end position="100"/>
    </location>
</feature>
<dbReference type="Gene3D" id="1.10.10.10">
    <property type="entry name" value="Winged helix-like DNA-binding domain superfamily/Winged helix DNA-binding domain"/>
    <property type="match status" value="1"/>
</dbReference>
<reference evidence="5 6" key="1">
    <citation type="submission" date="2016-12" db="EMBL/GenBank/DDBJ databases">
        <title>Draft genome sequences of strains Salinicola socius SMB35, Salinicola sp. MH3R3-1 and Chromohalobacter sp. SMB17 from the Verkhnekamsk potash mining region of Russia.</title>
        <authorList>
            <person name="Mavrodi D.V."/>
            <person name="Olsson B.E."/>
            <person name="Korsakova E.S."/>
            <person name="Pyankova A."/>
            <person name="Mavrodi O.V."/>
            <person name="Plotnikova E.G."/>
        </authorList>
    </citation>
    <scope>NUCLEOTIDE SEQUENCE [LARGE SCALE GENOMIC DNA]</scope>
    <source>
        <strain evidence="5 6">SMB35</strain>
    </source>
</reference>
<evidence type="ECO:0000256" key="2">
    <source>
        <dbReference type="ARBA" id="ARBA00023125"/>
    </source>
</evidence>
<dbReference type="InterPro" id="IPR036388">
    <property type="entry name" value="WH-like_DNA-bd_sf"/>
</dbReference>
<dbReference type="AlphaFoldDB" id="A0A1Q8SVS9"/>
<keyword evidence="1" id="KW-0805">Transcription regulation</keyword>
<dbReference type="SUPFAM" id="SSF46785">
    <property type="entry name" value="Winged helix' DNA-binding domain"/>
    <property type="match status" value="1"/>
</dbReference>
<gene>
    <name evidence="5" type="ORF">BTW07_03525</name>
</gene>
<keyword evidence="3" id="KW-0804">Transcription</keyword>
<dbReference type="EMBL" id="MSDO01000003">
    <property type="protein sequence ID" value="OLO05555.1"/>
    <property type="molecule type" value="Genomic_DNA"/>
</dbReference>
<dbReference type="InterPro" id="IPR001845">
    <property type="entry name" value="HTH_ArsR_DNA-bd_dom"/>
</dbReference>
<dbReference type="STRING" id="404433.BTW07_03525"/>
<evidence type="ECO:0000313" key="6">
    <source>
        <dbReference type="Proteomes" id="UP000186878"/>
    </source>
</evidence>
<dbReference type="PANTHER" id="PTHR43132">
    <property type="entry name" value="ARSENICAL RESISTANCE OPERON REPRESSOR ARSR-RELATED"/>
    <property type="match status" value="1"/>
</dbReference>
<keyword evidence="6" id="KW-1185">Reference proteome</keyword>
<evidence type="ECO:0000256" key="1">
    <source>
        <dbReference type="ARBA" id="ARBA00023015"/>
    </source>
</evidence>
<proteinExistence type="predicted"/>
<name>A0A1Q8SVS9_9GAMM</name>
<dbReference type="Pfam" id="PF01022">
    <property type="entry name" value="HTH_5"/>
    <property type="match status" value="1"/>
</dbReference>
<dbReference type="GO" id="GO:0003700">
    <property type="term" value="F:DNA-binding transcription factor activity"/>
    <property type="evidence" value="ECO:0007669"/>
    <property type="project" value="InterPro"/>
</dbReference>
<dbReference type="PANTHER" id="PTHR43132:SF2">
    <property type="entry name" value="ARSENICAL RESISTANCE OPERON REPRESSOR ARSR-RELATED"/>
    <property type="match status" value="1"/>
</dbReference>
<dbReference type="Proteomes" id="UP000186878">
    <property type="component" value="Unassembled WGS sequence"/>
</dbReference>
<evidence type="ECO:0000256" key="3">
    <source>
        <dbReference type="ARBA" id="ARBA00023163"/>
    </source>
</evidence>
<keyword evidence="2" id="KW-0238">DNA-binding</keyword>
<accession>A0A1Q8SVS9</accession>
<dbReference type="RefSeq" id="WP_075568776.1">
    <property type="nucleotide sequence ID" value="NZ_MSDO01000003.1"/>
</dbReference>
<dbReference type="InterPro" id="IPR011991">
    <property type="entry name" value="ArsR-like_HTH"/>
</dbReference>
<dbReference type="OrthoDB" id="9796124at2"/>
<dbReference type="PRINTS" id="PR00778">
    <property type="entry name" value="HTHARSR"/>
</dbReference>
<protein>
    <submittedName>
        <fullName evidence="5">Transcriptional regulator</fullName>
    </submittedName>
</protein>
<dbReference type="SMART" id="SM00418">
    <property type="entry name" value="HTH_ARSR"/>
    <property type="match status" value="1"/>
</dbReference>
<dbReference type="CDD" id="cd00090">
    <property type="entry name" value="HTH_ARSR"/>
    <property type="match status" value="1"/>
</dbReference>